<organism evidence="3">
    <name type="scientific">Panstrongylus lignarius</name>
    <dbReference type="NCBI Taxonomy" id="156445"/>
    <lineage>
        <taxon>Eukaryota</taxon>
        <taxon>Metazoa</taxon>
        <taxon>Ecdysozoa</taxon>
        <taxon>Arthropoda</taxon>
        <taxon>Hexapoda</taxon>
        <taxon>Insecta</taxon>
        <taxon>Pterygota</taxon>
        <taxon>Neoptera</taxon>
        <taxon>Paraneoptera</taxon>
        <taxon>Hemiptera</taxon>
        <taxon>Heteroptera</taxon>
        <taxon>Panheteroptera</taxon>
        <taxon>Cimicomorpha</taxon>
        <taxon>Reduviidae</taxon>
        <taxon>Triatominae</taxon>
        <taxon>Panstrongylus</taxon>
    </lineage>
</organism>
<feature type="transmembrane region" description="Helical" evidence="1">
    <location>
        <begin position="26"/>
        <end position="48"/>
    </location>
</feature>
<keyword evidence="1" id="KW-0812">Transmembrane</keyword>
<keyword evidence="1" id="KW-1133">Transmembrane helix</keyword>
<feature type="signal peptide" evidence="2">
    <location>
        <begin position="1"/>
        <end position="16"/>
    </location>
</feature>
<feature type="chain" id="PRO_5012262593" evidence="2">
    <location>
        <begin position="17"/>
        <end position="69"/>
    </location>
</feature>
<evidence type="ECO:0000313" key="3">
    <source>
        <dbReference type="EMBL" id="JAW16214.1"/>
    </source>
</evidence>
<name>A0A224XY09_9HEMI</name>
<reference evidence="3" key="1">
    <citation type="journal article" date="2018" name="PLoS Negl. Trop. Dis.">
        <title>An insight into the salivary gland and fat body transcriptome of Panstrongylus lignarius (Hemiptera: Heteroptera), the main vector of Chagas disease in Peru.</title>
        <authorList>
            <person name="Nevoa J.C."/>
            <person name="Mendes M.T."/>
            <person name="da Silva M.V."/>
            <person name="Soares S.C."/>
            <person name="Oliveira C.J.F."/>
            <person name="Ribeiro J.M.C."/>
        </authorList>
    </citation>
    <scope>NUCLEOTIDE SEQUENCE</scope>
</reference>
<keyword evidence="2" id="KW-0732">Signal</keyword>
<accession>A0A224XY09</accession>
<proteinExistence type="predicted"/>
<evidence type="ECO:0000256" key="2">
    <source>
        <dbReference type="SAM" id="SignalP"/>
    </source>
</evidence>
<protein>
    <submittedName>
        <fullName evidence="3">Putative secreted protein</fullName>
    </submittedName>
</protein>
<keyword evidence="1" id="KW-0472">Membrane</keyword>
<evidence type="ECO:0000256" key="1">
    <source>
        <dbReference type="SAM" id="Phobius"/>
    </source>
</evidence>
<dbReference type="AlphaFoldDB" id="A0A224XY09"/>
<sequence>MMLFFLIHILPNQLETEKNMGTTKSIVLIIVNKPVGCIFFIWIHQLLWDSFVKLKQILTIYARIYEIEL</sequence>
<dbReference type="EMBL" id="GFTR01000212">
    <property type="protein sequence ID" value="JAW16214.1"/>
    <property type="molecule type" value="Transcribed_RNA"/>
</dbReference>